<evidence type="ECO:0000313" key="2">
    <source>
        <dbReference type="EMBL" id="GIM93862.1"/>
    </source>
</evidence>
<keyword evidence="3" id="KW-1185">Reference proteome</keyword>
<accession>A0A919TEI5</accession>
<dbReference type="SUPFAM" id="SSF46785">
    <property type="entry name" value="Winged helix' DNA-binding domain"/>
    <property type="match status" value="1"/>
</dbReference>
<dbReference type="Proteomes" id="UP000677082">
    <property type="component" value="Unassembled WGS sequence"/>
</dbReference>
<dbReference type="AlphaFoldDB" id="A0A919TEI5"/>
<dbReference type="InterPro" id="IPR036390">
    <property type="entry name" value="WH_DNA-bd_sf"/>
</dbReference>
<sequence>MRDTDIVSDEDLAIAGGFERFYEVLRRLTPRSELSLTAASTLRRLERSGPHRLCELHAPEGVSQPAMTQLITRLEKEGLAKRGSDPDDGRAVIVTITDAGRAAVARRRDGRTRALSALLEQLPAADHAAIVAVLPALERLGDLMAEQPPSEK</sequence>
<name>A0A919TEI5_9ACTN</name>
<reference evidence="2 3" key="1">
    <citation type="submission" date="2021-03" db="EMBL/GenBank/DDBJ databases">
        <title>Whole genome shotgun sequence of Actinoplanes toevensis NBRC 105298.</title>
        <authorList>
            <person name="Komaki H."/>
            <person name="Tamura T."/>
        </authorList>
    </citation>
    <scope>NUCLEOTIDE SEQUENCE [LARGE SCALE GENOMIC DNA]</scope>
    <source>
        <strain evidence="2 3">NBRC 105298</strain>
    </source>
</reference>
<organism evidence="2 3">
    <name type="scientific">Paractinoplanes toevensis</name>
    <dbReference type="NCBI Taxonomy" id="571911"/>
    <lineage>
        <taxon>Bacteria</taxon>
        <taxon>Bacillati</taxon>
        <taxon>Actinomycetota</taxon>
        <taxon>Actinomycetes</taxon>
        <taxon>Micromonosporales</taxon>
        <taxon>Micromonosporaceae</taxon>
        <taxon>Paractinoplanes</taxon>
    </lineage>
</organism>
<gene>
    <name evidence="2" type="ORF">Ato02nite_056550</name>
</gene>
<dbReference type="InterPro" id="IPR052526">
    <property type="entry name" value="HTH-type_Bedaq_tolerance"/>
</dbReference>
<dbReference type="PANTHER" id="PTHR39515">
    <property type="entry name" value="CONSERVED PROTEIN"/>
    <property type="match status" value="1"/>
</dbReference>
<dbReference type="RefSeq" id="WP_213009659.1">
    <property type="nucleotide sequence ID" value="NZ_BOQN01000071.1"/>
</dbReference>
<dbReference type="Gene3D" id="1.10.10.10">
    <property type="entry name" value="Winged helix-like DNA-binding domain superfamily/Winged helix DNA-binding domain"/>
    <property type="match status" value="1"/>
</dbReference>
<proteinExistence type="predicted"/>
<dbReference type="InterPro" id="IPR036388">
    <property type="entry name" value="WH-like_DNA-bd_sf"/>
</dbReference>
<feature type="domain" description="HTH marR-type" evidence="1">
    <location>
        <begin position="1"/>
        <end position="139"/>
    </location>
</feature>
<protein>
    <submittedName>
        <fullName evidence="2">MarR family transcriptional regulator</fullName>
    </submittedName>
</protein>
<evidence type="ECO:0000259" key="1">
    <source>
        <dbReference type="PROSITE" id="PS50995"/>
    </source>
</evidence>
<dbReference type="EMBL" id="BOQN01000071">
    <property type="protein sequence ID" value="GIM93862.1"/>
    <property type="molecule type" value="Genomic_DNA"/>
</dbReference>
<evidence type="ECO:0000313" key="3">
    <source>
        <dbReference type="Proteomes" id="UP000677082"/>
    </source>
</evidence>
<dbReference type="Pfam" id="PF01047">
    <property type="entry name" value="MarR"/>
    <property type="match status" value="1"/>
</dbReference>
<dbReference type="PANTHER" id="PTHR39515:SF2">
    <property type="entry name" value="HTH-TYPE TRANSCRIPTIONAL REGULATOR RV0880"/>
    <property type="match status" value="1"/>
</dbReference>
<dbReference type="GO" id="GO:0003700">
    <property type="term" value="F:DNA-binding transcription factor activity"/>
    <property type="evidence" value="ECO:0007669"/>
    <property type="project" value="InterPro"/>
</dbReference>
<dbReference type="InterPro" id="IPR000835">
    <property type="entry name" value="HTH_MarR-typ"/>
</dbReference>
<dbReference type="PROSITE" id="PS50995">
    <property type="entry name" value="HTH_MARR_2"/>
    <property type="match status" value="1"/>
</dbReference>
<dbReference type="SMART" id="SM00347">
    <property type="entry name" value="HTH_MARR"/>
    <property type="match status" value="1"/>
</dbReference>
<comment type="caution">
    <text evidence="2">The sequence shown here is derived from an EMBL/GenBank/DDBJ whole genome shotgun (WGS) entry which is preliminary data.</text>
</comment>